<evidence type="ECO:0000259" key="2">
    <source>
        <dbReference type="Pfam" id="PF22243"/>
    </source>
</evidence>
<dbReference type="RefSeq" id="WP_013548449.1">
    <property type="nucleotide sequence ID" value="NC_014933.1"/>
</dbReference>
<dbReference type="Pfam" id="PF22243">
    <property type="entry name" value="DUF5018-rel"/>
    <property type="match status" value="1"/>
</dbReference>
<dbReference type="HOGENOM" id="CLU_140211_0_0_10"/>
<gene>
    <name evidence="3" type="ordered locus">Bache_2927</name>
</gene>
<feature type="signal peptide" evidence="1">
    <location>
        <begin position="1"/>
        <end position="23"/>
    </location>
</feature>
<keyword evidence="4" id="KW-1185">Reference proteome</keyword>
<protein>
    <recommendedName>
        <fullName evidence="2">DUF5018 domain-containing protein</fullName>
    </recommendedName>
</protein>
<dbReference type="KEGG" id="bhl:Bache_2927"/>
<reference key="1">
    <citation type="submission" date="2010-11" db="EMBL/GenBank/DDBJ databases">
        <title>The complete genome of Bacteroides helcogenes P 36-108.</title>
        <authorList>
            <consortium name="US DOE Joint Genome Institute (JGI-PGF)"/>
            <person name="Lucas S."/>
            <person name="Copeland A."/>
            <person name="Lapidus A."/>
            <person name="Bruce D."/>
            <person name="Goodwin L."/>
            <person name="Pitluck S."/>
            <person name="Kyrpides N."/>
            <person name="Mavromatis K."/>
            <person name="Ivanova N."/>
            <person name="Zeytun A."/>
            <person name="Brettin T."/>
            <person name="Detter J.C."/>
            <person name="Tapia R."/>
            <person name="Han C."/>
            <person name="Land M."/>
            <person name="Hauser L."/>
            <person name="Markowitz V."/>
            <person name="Cheng J.-F."/>
            <person name="Hugenholtz P."/>
            <person name="Woyke T."/>
            <person name="Wu D."/>
            <person name="Gronow S."/>
            <person name="Wellnitz S."/>
            <person name="Brambilla E."/>
            <person name="Klenk H.-P."/>
            <person name="Eisen J.A."/>
        </authorList>
    </citation>
    <scope>NUCLEOTIDE SEQUENCE</scope>
    <source>
        <strain>P 36-108</strain>
    </source>
</reference>
<dbReference type="AlphaFoldDB" id="E6SPA5"/>
<organism evidence="3 4">
    <name type="scientific">Bacteroides helcogenes (strain ATCC 35417 / DSM 20613 / JCM 6297 / CCUG 15421 / P 36-108)</name>
    <dbReference type="NCBI Taxonomy" id="693979"/>
    <lineage>
        <taxon>Bacteria</taxon>
        <taxon>Pseudomonadati</taxon>
        <taxon>Bacteroidota</taxon>
        <taxon>Bacteroidia</taxon>
        <taxon>Bacteroidales</taxon>
        <taxon>Bacteroidaceae</taxon>
        <taxon>Bacteroides</taxon>
    </lineage>
</organism>
<feature type="chain" id="PRO_5003209180" description="DUF5018 domain-containing protein" evidence="1">
    <location>
        <begin position="24"/>
        <end position="153"/>
    </location>
</feature>
<evidence type="ECO:0000313" key="3">
    <source>
        <dbReference type="EMBL" id="ADV44862.1"/>
    </source>
</evidence>
<evidence type="ECO:0000256" key="1">
    <source>
        <dbReference type="SAM" id="SignalP"/>
    </source>
</evidence>
<name>E6SPA5_BACT6</name>
<dbReference type="PROSITE" id="PS51257">
    <property type="entry name" value="PROKAR_LIPOPROTEIN"/>
    <property type="match status" value="1"/>
</dbReference>
<dbReference type="EMBL" id="CP002352">
    <property type="protein sequence ID" value="ADV44862.1"/>
    <property type="molecule type" value="Genomic_DNA"/>
</dbReference>
<proteinExistence type="predicted"/>
<evidence type="ECO:0000313" key="4">
    <source>
        <dbReference type="Proteomes" id="UP000008630"/>
    </source>
</evidence>
<feature type="domain" description="DUF5018" evidence="2">
    <location>
        <begin position="35"/>
        <end position="146"/>
    </location>
</feature>
<dbReference type="OrthoDB" id="760804at2"/>
<dbReference type="eggNOG" id="ENOG5032VZN">
    <property type="taxonomic scope" value="Bacteria"/>
</dbReference>
<dbReference type="STRING" id="693979.Bache_2927"/>
<keyword evidence="1" id="KW-0732">Signal</keyword>
<reference evidence="3 4" key="2">
    <citation type="journal article" date="2011" name="Stand. Genomic Sci.">
        <title>Complete genome sequence of Bacteroides helcogenes type strain (P 36-108).</title>
        <authorList>
            <person name="Pati A."/>
            <person name="Gronow S."/>
            <person name="Zeytun A."/>
            <person name="Lapidus A."/>
            <person name="Nolan M."/>
            <person name="Hammon N."/>
            <person name="Deshpande S."/>
            <person name="Cheng J.F."/>
            <person name="Tapia R."/>
            <person name="Han C."/>
            <person name="Goodwin L."/>
            <person name="Pitluck S."/>
            <person name="Liolios K."/>
            <person name="Pagani I."/>
            <person name="Ivanova N."/>
            <person name="Mavromatis K."/>
            <person name="Chen A."/>
            <person name="Palaniappan K."/>
            <person name="Land M."/>
            <person name="Hauser L."/>
            <person name="Chang Y.J."/>
            <person name="Jeffries C.D."/>
            <person name="Detter J.C."/>
            <person name="Brambilla E."/>
            <person name="Rohde M."/>
            <person name="Goker M."/>
            <person name="Woyke T."/>
            <person name="Bristow J."/>
            <person name="Eisen J.A."/>
            <person name="Markowitz V."/>
            <person name="Hugenholtz P."/>
            <person name="Kyrpides N.C."/>
            <person name="Klenk H.P."/>
            <person name="Lucas S."/>
        </authorList>
    </citation>
    <scope>NUCLEOTIDE SEQUENCE [LARGE SCALE GENOMIC DNA]</scope>
    <source>
        <strain evidence="4">ATCC 35417 / DSM 20613 / JCM 6297 / CCUG 15421 / P 36-108</strain>
    </source>
</reference>
<dbReference type="Gene3D" id="2.60.40.4120">
    <property type="match status" value="1"/>
</dbReference>
<accession>E6SPA5</accession>
<sequence>MKRIYLTILLMLPLMLTSCIKSGLEDIEVFHDADITSIRGLYYYYDTEVSPTGSQLFDWGNISRADVTIDKDAATIVVGKATPAAANVNQFDAKKVVMMLNISTAATIEPVEGSSALGVESDWTAGKANKYKVTAADGTVKIWTVTIQSYVLN</sequence>
<dbReference type="InterPro" id="IPR054460">
    <property type="entry name" value="DUF5018-rel"/>
</dbReference>
<dbReference type="Proteomes" id="UP000008630">
    <property type="component" value="Chromosome"/>
</dbReference>